<feature type="disulfide bond" evidence="2">
    <location>
        <begin position="25"/>
        <end position="35"/>
    </location>
</feature>
<gene>
    <name evidence="4" type="ORF">GOODEAATRI_028651</name>
</gene>
<keyword evidence="5" id="KW-1185">Reference proteome</keyword>
<organism evidence="4 5">
    <name type="scientific">Goodea atripinnis</name>
    <dbReference type="NCBI Taxonomy" id="208336"/>
    <lineage>
        <taxon>Eukaryota</taxon>
        <taxon>Metazoa</taxon>
        <taxon>Chordata</taxon>
        <taxon>Craniata</taxon>
        <taxon>Vertebrata</taxon>
        <taxon>Euteleostomi</taxon>
        <taxon>Actinopterygii</taxon>
        <taxon>Neopterygii</taxon>
        <taxon>Teleostei</taxon>
        <taxon>Neoteleostei</taxon>
        <taxon>Acanthomorphata</taxon>
        <taxon>Ovalentaria</taxon>
        <taxon>Atherinomorphae</taxon>
        <taxon>Cyprinodontiformes</taxon>
        <taxon>Goodeidae</taxon>
        <taxon>Goodea</taxon>
    </lineage>
</organism>
<dbReference type="Gene3D" id="3.10.250.10">
    <property type="entry name" value="SRCR-like domain"/>
    <property type="match status" value="3"/>
</dbReference>
<dbReference type="InterPro" id="IPR001190">
    <property type="entry name" value="SRCR"/>
</dbReference>
<evidence type="ECO:0000259" key="3">
    <source>
        <dbReference type="PROSITE" id="PS50287"/>
    </source>
</evidence>
<reference evidence="4 5" key="1">
    <citation type="submission" date="2021-06" db="EMBL/GenBank/DDBJ databases">
        <authorList>
            <person name="Palmer J.M."/>
        </authorList>
    </citation>
    <scope>NUCLEOTIDE SEQUENCE [LARGE SCALE GENOMIC DNA]</scope>
    <source>
        <strain evidence="4 5">GA_2019</strain>
        <tissue evidence="4">Muscle</tissue>
    </source>
</reference>
<dbReference type="EMBL" id="JAHRIO010014026">
    <property type="protein sequence ID" value="MEQ2163298.1"/>
    <property type="molecule type" value="Genomic_DNA"/>
</dbReference>
<dbReference type="PROSITE" id="PS00420">
    <property type="entry name" value="SRCR_1"/>
    <property type="match status" value="1"/>
</dbReference>
<feature type="disulfide bond" evidence="2">
    <location>
        <begin position="88"/>
        <end position="152"/>
    </location>
</feature>
<feature type="domain" description="SRCR" evidence="3">
    <location>
        <begin position="162"/>
        <end position="229"/>
    </location>
</feature>
<dbReference type="PROSITE" id="PS50287">
    <property type="entry name" value="SRCR_2"/>
    <property type="match status" value="3"/>
</dbReference>
<dbReference type="Proteomes" id="UP001476798">
    <property type="component" value="Unassembled WGS sequence"/>
</dbReference>
<dbReference type="Pfam" id="PF00530">
    <property type="entry name" value="SRCR"/>
    <property type="match status" value="3"/>
</dbReference>
<sequence>GVAKAWSWAHFGQGLGPILLDAMKCTGNELFLDQCPHGDWEQHNCDHMEDAGVSCSPYTDGVVRLVGGDTPWEGRVEVFHNGDWGTVCDDHWRQQHAEVVCRQLGYRGHAEVVAEGMFGEGTGLILLDDVQCEGSETSLLDCRHGIWGRTDCSHSEDVGIRCRGRSSQETNEVPVIAPSTAGGFGQGKGPIHLDQVRCTGKEEFLGECPSLGLNIQGCRRREDAGVRCDVAPREAAVKSKPREESCGLRKLVEVEGKPGNQGKGNMLR</sequence>
<dbReference type="SMART" id="SM00202">
    <property type="entry name" value="SR"/>
    <property type="match status" value="3"/>
</dbReference>
<feature type="disulfide bond" evidence="2">
    <location>
        <begin position="132"/>
        <end position="142"/>
    </location>
</feature>
<comment type="caution">
    <text evidence="2">Lacks conserved residue(s) required for the propagation of feature annotation.</text>
</comment>
<feature type="domain" description="SRCR" evidence="3">
    <location>
        <begin position="63"/>
        <end position="163"/>
    </location>
</feature>
<accession>A0ABV0MVX9</accession>
<feature type="domain" description="SRCR" evidence="3">
    <location>
        <begin position="1"/>
        <end position="56"/>
    </location>
</feature>
<evidence type="ECO:0000256" key="1">
    <source>
        <dbReference type="ARBA" id="ARBA00023157"/>
    </source>
</evidence>
<dbReference type="PRINTS" id="PR00258">
    <property type="entry name" value="SPERACTRCPTR"/>
</dbReference>
<proteinExistence type="predicted"/>
<feature type="disulfide bond" evidence="2">
    <location>
        <begin position="198"/>
        <end position="208"/>
    </location>
</feature>
<dbReference type="InterPro" id="IPR036772">
    <property type="entry name" value="SRCR-like_dom_sf"/>
</dbReference>
<feature type="disulfide bond" evidence="2">
    <location>
        <begin position="101"/>
        <end position="162"/>
    </location>
</feature>
<comment type="caution">
    <text evidence="4">The sequence shown here is derived from an EMBL/GenBank/DDBJ whole genome shotgun (WGS) entry which is preliminary data.</text>
</comment>
<evidence type="ECO:0000313" key="4">
    <source>
        <dbReference type="EMBL" id="MEQ2163298.1"/>
    </source>
</evidence>
<feature type="non-terminal residue" evidence="4">
    <location>
        <position position="1"/>
    </location>
</feature>
<dbReference type="SUPFAM" id="SSF56487">
    <property type="entry name" value="SRCR-like"/>
    <property type="match status" value="3"/>
</dbReference>
<dbReference type="PANTHER" id="PTHR48071:SF4">
    <property type="entry name" value="NEUROTRYPSIN-RELATED"/>
    <property type="match status" value="1"/>
</dbReference>
<evidence type="ECO:0000313" key="5">
    <source>
        <dbReference type="Proteomes" id="UP001476798"/>
    </source>
</evidence>
<keyword evidence="1 2" id="KW-1015">Disulfide bond</keyword>
<dbReference type="PANTHER" id="PTHR48071">
    <property type="entry name" value="SRCR DOMAIN-CONTAINING PROTEIN"/>
    <property type="match status" value="1"/>
</dbReference>
<evidence type="ECO:0000256" key="2">
    <source>
        <dbReference type="PROSITE-ProRule" id="PRU00196"/>
    </source>
</evidence>
<name>A0ABV0MVX9_9TELE</name>
<protein>
    <recommendedName>
        <fullName evidence="3">SRCR domain-containing protein</fullName>
    </recommendedName>
</protein>